<comment type="caution">
    <text evidence="1">The sequence shown here is derived from an EMBL/GenBank/DDBJ whole genome shotgun (WGS) entry which is preliminary data.</text>
</comment>
<sequence>MQLSLQMGNGDMQRGDWLCNLSQAQRSSQVTEKVMVLIAHELVDLIGIGKVMGFAHSRLQQYQGNCPYSVSNQISRMFSDWRSKMAGAATIEKFVDLMQEAEVDENVVMKVITREYCGGVVNGVLHLH</sequence>
<proteinExistence type="predicted"/>
<dbReference type="EMBL" id="JAODUO010000319">
    <property type="protein sequence ID" value="KAK2183206.1"/>
    <property type="molecule type" value="Genomic_DNA"/>
</dbReference>
<protein>
    <submittedName>
        <fullName evidence="1">Uncharacterized protein</fullName>
    </submittedName>
</protein>
<dbReference type="InterPro" id="IPR011029">
    <property type="entry name" value="DEATH-like_dom_sf"/>
</dbReference>
<accession>A0AAD9NVX7</accession>
<name>A0AAD9NVX7_RIDPI</name>
<keyword evidence="2" id="KW-1185">Reference proteome</keyword>
<gene>
    <name evidence="1" type="ORF">NP493_320g02022</name>
</gene>
<reference evidence="1" key="1">
    <citation type="journal article" date="2023" name="Mol. Biol. Evol.">
        <title>Third-Generation Sequencing Reveals the Adaptive Role of the Epigenome in Three Deep-Sea Polychaetes.</title>
        <authorList>
            <person name="Perez M."/>
            <person name="Aroh O."/>
            <person name="Sun Y."/>
            <person name="Lan Y."/>
            <person name="Juniper S.K."/>
            <person name="Young C.R."/>
            <person name="Angers B."/>
            <person name="Qian P.Y."/>
        </authorList>
    </citation>
    <scope>NUCLEOTIDE SEQUENCE</scope>
    <source>
        <strain evidence="1">R07B-5</strain>
    </source>
</reference>
<dbReference type="Proteomes" id="UP001209878">
    <property type="component" value="Unassembled WGS sequence"/>
</dbReference>
<dbReference type="Gene3D" id="1.10.533.10">
    <property type="entry name" value="Death Domain, Fas"/>
    <property type="match status" value="1"/>
</dbReference>
<evidence type="ECO:0000313" key="1">
    <source>
        <dbReference type="EMBL" id="KAK2183206.1"/>
    </source>
</evidence>
<dbReference type="AlphaFoldDB" id="A0AAD9NVX7"/>
<evidence type="ECO:0000313" key="2">
    <source>
        <dbReference type="Proteomes" id="UP001209878"/>
    </source>
</evidence>
<organism evidence="1 2">
    <name type="scientific">Ridgeia piscesae</name>
    <name type="common">Tubeworm</name>
    <dbReference type="NCBI Taxonomy" id="27915"/>
    <lineage>
        <taxon>Eukaryota</taxon>
        <taxon>Metazoa</taxon>
        <taxon>Spiralia</taxon>
        <taxon>Lophotrochozoa</taxon>
        <taxon>Annelida</taxon>
        <taxon>Polychaeta</taxon>
        <taxon>Sedentaria</taxon>
        <taxon>Canalipalpata</taxon>
        <taxon>Sabellida</taxon>
        <taxon>Siboglinidae</taxon>
        <taxon>Ridgeia</taxon>
    </lineage>
</organism>